<keyword evidence="4" id="KW-1185">Reference proteome</keyword>
<accession>A0A542Y9K9</accession>
<dbReference type="InterPro" id="IPR041657">
    <property type="entry name" value="HTH_17"/>
</dbReference>
<feature type="domain" description="Helix-turn-helix" evidence="2">
    <location>
        <begin position="217"/>
        <end position="266"/>
    </location>
</feature>
<organism evidence="3 4">
    <name type="scientific">Leucobacter komagatae</name>
    <dbReference type="NCBI Taxonomy" id="55969"/>
    <lineage>
        <taxon>Bacteria</taxon>
        <taxon>Bacillati</taxon>
        <taxon>Actinomycetota</taxon>
        <taxon>Actinomycetes</taxon>
        <taxon>Micrococcales</taxon>
        <taxon>Microbacteriaceae</taxon>
        <taxon>Leucobacter</taxon>
    </lineage>
</organism>
<evidence type="ECO:0000313" key="3">
    <source>
        <dbReference type="EMBL" id="TQL44772.1"/>
    </source>
</evidence>
<dbReference type="EMBL" id="VFON01000001">
    <property type="protein sequence ID" value="TQL44772.1"/>
    <property type="molecule type" value="Genomic_DNA"/>
</dbReference>
<reference evidence="3 4" key="1">
    <citation type="submission" date="2019-06" db="EMBL/GenBank/DDBJ databases">
        <title>Sequencing the genomes of 1000 actinobacteria strains.</title>
        <authorList>
            <person name="Klenk H.-P."/>
        </authorList>
    </citation>
    <scope>NUCLEOTIDE SEQUENCE [LARGE SCALE GENOMIC DNA]</scope>
    <source>
        <strain evidence="3 4">DSM 8803</strain>
    </source>
</reference>
<proteinExistence type="predicted"/>
<dbReference type="Pfam" id="PF12728">
    <property type="entry name" value="HTH_17"/>
    <property type="match status" value="1"/>
</dbReference>
<feature type="region of interest" description="Disordered" evidence="1">
    <location>
        <begin position="86"/>
        <end position="113"/>
    </location>
</feature>
<gene>
    <name evidence="3" type="ORF">FB468_2841</name>
</gene>
<sequence>MNDPEARSTIVLNAAQIAVLKWIKAGSPDGVYLDGDFGHRISARTLQSRGLVQISGHGAQWRAQLTDRGKAWPAAVPADIEARELQTQAKSRGPATSAEPQVTLHAEPDERAGATVKAMRRISKPKPAKPRKIPTRQVSKQETYMKYKVVVTRVQVAERWVRATDEEHAAQKVQEEFERPYGYFGAWKTTASEVEIVEAEQTTVIRPNLLSETGPMLLSLKDAGAALGIPYSAVYELTNRGELEHTRIGSRKYVSRESLMNFIKENTHRGYYAG</sequence>
<evidence type="ECO:0000259" key="2">
    <source>
        <dbReference type="Pfam" id="PF12728"/>
    </source>
</evidence>
<dbReference type="RefSeq" id="WP_141887897.1">
    <property type="nucleotide sequence ID" value="NZ_BAAAUY010000018.1"/>
</dbReference>
<comment type="caution">
    <text evidence="3">The sequence shown here is derived from an EMBL/GenBank/DDBJ whole genome shotgun (WGS) entry which is preliminary data.</text>
</comment>
<name>A0A542Y9K9_9MICO</name>
<dbReference type="AlphaFoldDB" id="A0A542Y9K9"/>
<dbReference type="OrthoDB" id="3989267at2"/>
<evidence type="ECO:0000256" key="1">
    <source>
        <dbReference type="SAM" id="MobiDB-lite"/>
    </source>
</evidence>
<evidence type="ECO:0000313" key="4">
    <source>
        <dbReference type="Proteomes" id="UP000319094"/>
    </source>
</evidence>
<dbReference type="Proteomes" id="UP000319094">
    <property type="component" value="Unassembled WGS sequence"/>
</dbReference>
<protein>
    <submittedName>
        <fullName evidence="3">Excisionase family DNA binding protein</fullName>
    </submittedName>
</protein>